<name>A0A6C0GC09_9BACT</name>
<dbReference type="GO" id="GO:0005524">
    <property type="term" value="F:ATP binding"/>
    <property type="evidence" value="ECO:0007669"/>
    <property type="project" value="InterPro"/>
</dbReference>
<dbReference type="GO" id="GO:0006508">
    <property type="term" value="P:proteolysis"/>
    <property type="evidence" value="ECO:0007669"/>
    <property type="project" value="InterPro"/>
</dbReference>
<dbReference type="GO" id="GO:0004222">
    <property type="term" value="F:metalloendopeptidase activity"/>
    <property type="evidence" value="ECO:0007669"/>
    <property type="project" value="InterPro"/>
</dbReference>
<accession>A0A6C0GC09</accession>
<organism evidence="1 2">
    <name type="scientific">Rhodocytophaga rosea</name>
    <dbReference type="NCBI Taxonomy" id="2704465"/>
    <lineage>
        <taxon>Bacteria</taxon>
        <taxon>Pseudomonadati</taxon>
        <taxon>Bacteroidota</taxon>
        <taxon>Cytophagia</taxon>
        <taxon>Cytophagales</taxon>
        <taxon>Rhodocytophagaceae</taxon>
        <taxon>Rhodocytophaga</taxon>
    </lineage>
</organism>
<protein>
    <recommendedName>
        <fullName evidence="3">Peptidase M41 domain-containing protein</fullName>
    </recommendedName>
</protein>
<dbReference type="InterPro" id="IPR037219">
    <property type="entry name" value="Peptidase_M41-like"/>
</dbReference>
<evidence type="ECO:0000313" key="2">
    <source>
        <dbReference type="Proteomes" id="UP000480178"/>
    </source>
</evidence>
<keyword evidence="2" id="KW-1185">Reference proteome</keyword>
<evidence type="ECO:0000313" key="1">
    <source>
        <dbReference type="EMBL" id="QHT65384.1"/>
    </source>
</evidence>
<dbReference type="EMBL" id="CP048222">
    <property type="protein sequence ID" value="QHT65384.1"/>
    <property type="molecule type" value="Genomic_DNA"/>
</dbReference>
<dbReference type="GO" id="GO:0004176">
    <property type="term" value="F:ATP-dependent peptidase activity"/>
    <property type="evidence" value="ECO:0007669"/>
    <property type="project" value="InterPro"/>
</dbReference>
<dbReference type="Proteomes" id="UP000480178">
    <property type="component" value="Chromosome"/>
</dbReference>
<sequence>MELFKKIKSILLNLGKKRSTKFKMAQHEAAHGIVWFLFKKYWTVNRITIDPKGLPDKSMQGALHISPKFNVETEFTLQRANEVSSIALAGLIGQNIEIILQRDMINYEITQAKHFKDILDITGCSGDFELVNKYLSMLSQVFDTSDYNYYKFKIMDLIQLFQEYTIVQKIHQELSQLLIDKGSLSGAEVIDFFNKKDFQKHVEDNDLDTNFFHR</sequence>
<dbReference type="KEGG" id="rhoz:GXP67_01170"/>
<dbReference type="SUPFAM" id="SSF140990">
    <property type="entry name" value="FtsH protease domain-like"/>
    <property type="match status" value="1"/>
</dbReference>
<dbReference type="RefSeq" id="WP_162441471.1">
    <property type="nucleotide sequence ID" value="NZ_CP048222.1"/>
</dbReference>
<dbReference type="AlphaFoldDB" id="A0A6C0GC09"/>
<gene>
    <name evidence="1" type="ORF">GXP67_01170</name>
</gene>
<reference evidence="1 2" key="1">
    <citation type="submission" date="2020-01" db="EMBL/GenBank/DDBJ databases">
        <authorList>
            <person name="Kim M.K."/>
        </authorList>
    </citation>
    <scope>NUCLEOTIDE SEQUENCE [LARGE SCALE GENOMIC DNA]</scope>
    <source>
        <strain evidence="1 2">172606-1</strain>
    </source>
</reference>
<dbReference type="Gene3D" id="1.20.58.760">
    <property type="entry name" value="Peptidase M41"/>
    <property type="match status" value="1"/>
</dbReference>
<evidence type="ECO:0008006" key="3">
    <source>
        <dbReference type="Google" id="ProtNLM"/>
    </source>
</evidence>
<proteinExistence type="predicted"/>